<organism evidence="3 4">
    <name type="scientific">Crepidotus variabilis</name>
    <dbReference type="NCBI Taxonomy" id="179855"/>
    <lineage>
        <taxon>Eukaryota</taxon>
        <taxon>Fungi</taxon>
        <taxon>Dikarya</taxon>
        <taxon>Basidiomycota</taxon>
        <taxon>Agaricomycotina</taxon>
        <taxon>Agaricomycetes</taxon>
        <taxon>Agaricomycetidae</taxon>
        <taxon>Agaricales</taxon>
        <taxon>Agaricineae</taxon>
        <taxon>Crepidotaceae</taxon>
        <taxon>Crepidotus</taxon>
    </lineage>
</organism>
<dbReference type="Pfam" id="PF06912">
    <property type="entry name" value="DUF1275"/>
    <property type="match status" value="1"/>
</dbReference>
<proteinExistence type="predicted"/>
<evidence type="ECO:0000256" key="2">
    <source>
        <dbReference type="SAM" id="Phobius"/>
    </source>
</evidence>
<gene>
    <name evidence="3" type="ORF">CPB83DRAFT_818969</name>
</gene>
<feature type="transmembrane region" description="Helical" evidence="2">
    <location>
        <begin position="264"/>
        <end position="284"/>
    </location>
</feature>
<sequence>MPDEKLAKSNQVIVSTTEPSDTGSQTAKDVERAAPSPRLSKWQYLQQDVDPAECTWPLTAFCFMTGFTDAVCFSAIFVWCGFQTGNFTQLALALARLWEGPRGMRDYMFHKADQQALCSLLAFFLGSSLGRIGDKVGPHKRSWLIVANFLATLFTMAAALALWKSGQPSLALERDLPAWTNALTFVGIAFMSAALGIQGIMGKRIASNFGTTLVLTTLWIELINDPKLFRINLVKTRDHRALGAFALFFGAFVSRAMLFKIDAAGALGVGVGIRLLMTIGWLWVPAKKPARK</sequence>
<dbReference type="OrthoDB" id="5288586at2759"/>
<protein>
    <recommendedName>
        <fullName evidence="5">DUF1275 domain protein</fullName>
    </recommendedName>
</protein>
<evidence type="ECO:0000313" key="3">
    <source>
        <dbReference type="EMBL" id="KAF9525234.1"/>
    </source>
</evidence>
<evidence type="ECO:0008006" key="5">
    <source>
        <dbReference type="Google" id="ProtNLM"/>
    </source>
</evidence>
<feature type="transmembrane region" description="Helical" evidence="2">
    <location>
        <begin position="70"/>
        <end position="94"/>
    </location>
</feature>
<feature type="compositionally biased region" description="Polar residues" evidence="1">
    <location>
        <begin position="8"/>
        <end position="27"/>
    </location>
</feature>
<dbReference type="PANTHER" id="PTHR37488">
    <property type="entry name" value="DUF1275 DOMAIN-CONTAINING PROTEIN"/>
    <property type="match status" value="1"/>
</dbReference>
<keyword evidence="4" id="KW-1185">Reference proteome</keyword>
<feature type="transmembrane region" description="Helical" evidence="2">
    <location>
        <begin position="144"/>
        <end position="163"/>
    </location>
</feature>
<dbReference type="InterPro" id="IPR010699">
    <property type="entry name" value="DUF1275"/>
</dbReference>
<name>A0A9P6EAD4_9AGAR</name>
<feature type="region of interest" description="Disordered" evidence="1">
    <location>
        <begin position="1"/>
        <end position="34"/>
    </location>
</feature>
<dbReference type="EMBL" id="MU157887">
    <property type="protein sequence ID" value="KAF9525234.1"/>
    <property type="molecule type" value="Genomic_DNA"/>
</dbReference>
<dbReference type="AlphaFoldDB" id="A0A9P6EAD4"/>
<accession>A0A9P6EAD4</accession>
<keyword evidence="2" id="KW-1133">Transmembrane helix</keyword>
<feature type="transmembrane region" description="Helical" evidence="2">
    <location>
        <begin position="241"/>
        <end position="258"/>
    </location>
</feature>
<dbReference type="Proteomes" id="UP000807306">
    <property type="component" value="Unassembled WGS sequence"/>
</dbReference>
<keyword evidence="2" id="KW-0812">Transmembrane</keyword>
<comment type="caution">
    <text evidence="3">The sequence shown here is derived from an EMBL/GenBank/DDBJ whole genome shotgun (WGS) entry which is preliminary data.</text>
</comment>
<keyword evidence="2" id="KW-0472">Membrane</keyword>
<reference evidence="3" key="1">
    <citation type="submission" date="2020-11" db="EMBL/GenBank/DDBJ databases">
        <authorList>
            <consortium name="DOE Joint Genome Institute"/>
            <person name="Ahrendt S."/>
            <person name="Riley R."/>
            <person name="Andreopoulos W."/>
            <person name="Labutti K."/>
            <person name="Pangilinan J."/>
            <person name="Ruiz-Duenas F.J."/>
            <person name="Barrasa J.M."/>
            <person name="Sanchez-Garcia M."/>
            <person name="Camarero S."/>
            <person name="Miyauchi S."/>
            <person name="Serrano A."/>
            <person name="Linde D."/>
            <person name="Babiker R."/>
            <person name="Drula E."/>
            <person name="Ayuso-Fernandez I."/>
            <person name="Pacheco R."/>
            <person name="Padilla G."/>
            <person name="Ferreira P."/>
            <person name="Barriuso J."/>
            <person name="Kellner H."/>
            <person name="Castanera R."/>
            <person name="Alfaro M."/>
            <person name="Ramirez L."/>
            <person name="Pisabarro A.G."/>
            <person name="Kuo A."/>
            <person name="Tritt A."/>
            <person name="Lipzen A."/>
            <person name="He G."/>
            <person name="Yan M."/>
            <person name="Ng V."/>
            <person name="Cullen D."/>
            <person name="Martin F."/>
            <person name="Rosso M.-N."/>
            <person name="Henrissat B."/>
            <person name="Hibbett D."/>
            <person name="Martinez A.T."/>
            <person name="Grigoriev I.V."/>
        </authorList>
    </citation>
    <scope>NUCLEOTIDE SEQUENCE</scope>
    <source>
        <strain evidence="3">CBS 506.95</strain>
    </source>
</reference>
<evidence type="ECO:0000256" key="1">
    <source>
        <dbReference type="SAM" id="MobiDB-lite"/>
    </source>
</evidence>
<dbReference type="PANTHER" id="PTHR37488:SF2">
    <property type="entry name" value="DUF1275 DOMAIN-CONTAINING PROTEIN"/>
    <property type="match status" value="1"/>
</dbReference>
<feature type="transmembrane region" description="Helical" evidence="2">
    <location>
        <begin position="178"/>
        <end position="197"/>
    </location>
</feature>
<evidence type="ECO:0000313" key="4">
    <source>
        <dbReference type="Proteomes" id="UP000807306"/>
    </source>
</evidence>